<keyword evidence="2" id="KW-1185">Reference proteome</keyword>
<organism evidence="1 2">
    <name type="scientific">Acinetobacter phage vB_AbaM_ME3</name>
    <dbReference type="NCBI Taxonomy" id="1837876"/>
    <lineage>
        <taxon>Viruses</taxon>
        <taxon>Duplodnaviria</taxon>
        <taxon>Heunggongvirae</taxon>
        <taxon>Uroviricota</taxon>
        <taxon>Caudoviricetes</taxon>
        <taxon>Metrivirus</taxon>
        <taxon>Metrivirus ME3</taxon>
    </lineage>
</organism>
<accession>A0A172Q050</accession>
<reference evidence="2" key="1">
    <citation type="submission" date="2016-03" db="EMBL/GenBank/DDBJ databases">
        <title>Characterization of Acinetobacter baumannii phage vB_AbaM_ME3.</title>
        <authorList>
            <person name="Buttimer C.T.H."/>
            <person name="Elbreki M."/>
            <person name="Coffey A."/>
        </authorList>
    </citation>
    <scope>NUCLEOTIDE SEQUENCE [LARGE SCALE GENOMIC DNA]</scope>
</reference>
<name>A0A172Q050_9CAUD</name>
<proteinExistence type="predicted"/>
<evidence type="ECO:0000313" key="2">
    <source>
        <dbReference type="Proteomes" id="UP000225947"/>
    </source>
</evidence>
<protein>
    <submittedName>
        <fullName evidence="1">Uncharacterized protein</fullName>
    </submittedName>
</protein>
<dbReference type="OrthoDB" id="5066at10239"/>
<dbReference type="EMBL" id="KU935715">
    <property type="protein sequence ID" value="AND75163.1"/>
    <property type="molecule type" value="Genomic_DNA"/>
</dbReference>
<dbReference type="InterPro" id="IPR007929">
    <property type="entry name" value="DUF723"/>
</dbReference>
<evidence type="ECO:0000313" key="1">
    <source>
        <dbReference type="EMBL" id="AND75163.1"/>
    </source>
</evidence>
<sequence>MMDLKDRAEVFKKALLLKHPHITFNVSDYLTKADFINFNCSRHGPFVSSPRNIIRNKYGCDNCYKDLVQLAPKDVVTPRKTTEEFIEEATRLHNGFYTYEHTVYETRLKPITVTCPLHGEFIIPQAAMHLVTKRGCLDCRREKSMLTRDQFIDKCKLRTKSFYIYDKTIYDGLNKDITVECIRHGEFTLKASSHINGKGCQECRALGMDLYKGRENR</sequence>
<dbReference type="Pfam" id="PF05265">
    <property type="entry name" value="DUF723"/>
    <property type="match status" value="1"/>
</dbReference>
<gene>
    <name evidence="1" type="ORF">ME3_2</name>
</gene>
<dbReference type="Proteomes" id="UP000225947">
    <property type="component" value="Segment"/>
</dbReference>